<dbReference type="RefSeq" id="XP_033604771.1">
    <property type="nucleotide sequence ID" value="XM_033739777.1"/>
</dbReference>
<name>A0A6A6WJG5_9PEZI</name>
<dbReference type="EMBL" id="ML996566">
    <property type="protein sequence ID" value="KAF2762320.1"/>
    <property type="molecule type" value="Genomic_DNA"/>
</dbReference>
<feature type="compositionally biased region" description="Polar residues" evidence="1">
    <location>
        <begin position="1"/>
        <end position="12"/>
    </location>
</feature>
<organism evidence="3 4">
    <name type="scientific">Pseudovirgaria hyperparasitica</name>
    <dbReference type="NCBI Taxonomy" id="470096"/>
    <lineage>
        <taxon>Eukaryota</taxon>
        <taxon>Fungi</taxon>
        <taxon>Dikarya</taxon>
        <taxon>Ascomycota</taxon>
        <taxon>Pezizomycotina</taxon>
        <taxon>Dothideomycetes</taxon>
        <taxon>Dothideomycetes incertae sedis</taxon>
        <taxon>Acrospermales</taxon>
        <taxon>Acrospermaceae</taxon>
        <taxon>Pseudovirgaria</taxon>
    </lineage>
</organism>
<feature type="transmembrane region" description="Helical" evidence="2">
    <location>
        <begin position="101"/>
        <end position="121"/>
    </location>
</feature>
<proteinExistence type="predicted"/>
<dbReference type="OrthoDB" id="5422928at2759"/>
<keyword evidence="4" id="KW-1185">Reference proteome</keyword>
<keyword evidence="2" id="KW-1133">Transmembrane helix</keyword>
<reference evidence="3" key="1">
    <citation type="journal article" date="2020" name="Stud. Mycol.">
        <title>101 Dothideomycetes genomes: a test case for predicting lifestyles and emergence of pathogens.</title>
        <authorList>
            <person name="Haridas S."/>
            <person name="Albert R."/>
            <person name="Binder M."/>
            <person name="Bloem J."/>
            <person name="Labutti K."/>
            <person name="Salamov A."/>
            <person name="Andreopoulos B."/>
            <person name="Baker S."/>
            <person name="Barry K."/>
            <person name="Bills G."/>
            <person name="Bluhm B."/>
            <person name="Cannon C."/>
            <person name="Castanera R."/>
            <person name="Culley D."/>
            <person name="Daum C."/>
            <person name="Ezra D."/>
            <person name="Gonzalez J."/>
            <person name="Henrissat B."/>
            <person name="Kuo A."/>
            <person name="Liang C."/>
            <person name="Lipzen A."/>
            <person name="Lutzoni F."/>
            <person name="Magnuson J."/>
            <person name="Mondo S."/>
            <person name="Nolan M."/>
            <person name="Ohm R."/>
            <person name="Pangilinan J."/>
            <person name="Park H.-J."/>
            <person name="Ramirez L."/>
            <person name="Alfaro M."/>
            <person name="Sun H."/>
            <person name="Tritt A."/>
            <person name="Yoshinaga Y."/>
            <person name="Zwiers L.-H."/>
            <person name="Turgeon B."/>
            <person name="Goodwin S."/>
            <person name="Spatafora J."/>
            <person name="Crous P."/>
            <person name="Grigoriev I."/>
        </authorList>
    </citation>
    <scope>NUCLEOTIDE SEQUENCE</scope>
    <source>
        <strain evidence="3">CBS 121739</strain>
    </source>
</reference>
<feature type="transmembrane region" description="Helical" evidence="2">
    <location>
        <begin position="133"/>
        <end position="151"/>
    </location>
</feature>
<evidence type="ECO:0000313" key="3">
    <source>
        <dbReference type="EMBL" id="KAF2762320.1"/>
    </source>
</evidence>
<dbReference type="GeneID" id="54480831"/>
<gene>
    <name evidence="3" type="ORF">EJ05DRAFT_205661</name>
</gene>
<dbReference type="GO" id="GO:1990593">
    <property type="term" value="F:nascent polypeptide-associated complex binding"/>
    <property type="evidence" value="ECO:0007669"/>
    <property type="project" value="InterPro"/>
</dbReference>
<sequence length="163" mass="17254">MSFKASTSTNIFPSRAPPPTEVESITSESTHSLIDVDTPHVSTVPSTFSSQEIQTDTQAARIEREEQAADARAKAQAAADKAKAKSRRAGGILSKNADNPVVLGNLVTAGLLTGVLGLGAYRKYTAGELSWKVAGAWAGAVGLFAAADYFVSQRLFQKYPPKK</sequence>
<protein>
    <submittedName>
        <fullName evidence="3">Uncharacterized protein</fullName>
    </submittedName>
</protein>
<feature type="compositionally biased region" description="Polar residues" evidence="1">
    <location>
        <begin position="40"/>
        <end position="57"/>
    </location>
</feature>
<evidence type="ECO:0000313" key="4">
    <source>
        <dbReference type="Proteomes" id="UP000799437"/>
    </source>
</evidence>
<dbReference type="GO" id="GO:0006626">
    <property type="term" value="P:protein targeting to mitochondrion"/>
    <property type="evidence" value="ECO:0007669"/>
    <property type="project" value="TreeGrafter"/>
</dbReference>
<evidence type="ECO:0000256" key="1">
    <source>
        <dbReference type="SAM" id="MobiDB-lite"/>
    </source>
</evidence>
<feature type="compositionally biased region" description="Polar residues" evidence="1">
    <location>
        <begin position="23"/>
        <end position="32"/>
    </location>
</feature>
<accession>A0A6A6WJG5</accession>
<keyword evidence="2" id="KW-0812">Transmembrane</keyword>
<dbReference type="InterPro" id="IPR039454">
    <property type="entry name" value="OM14"/>
</dbReference>
<dbReference type="Proteomes" id="UP000799437">
    <property type="component" value="Unassembled WGS sequence"/>
</dbReference>
<dbReference type="GO" id="GO:0005741">
    <property type="term" value="C:mitochondrial outer membrane"/>
    <property type="evidence" value="ECO:0007669"/>
    <property type="project" value="InterPro"/>
</dbReference>
<evidence type="ECO:0000256" key="2">
    <source>
        <dbReference type="SAM" id="Phobius"/>
    </source>
</evidence>
<dbReference type="PANTHER" id="PTHR38402">
    <property type="entry name" value="MITOCHONDRIAL OUTER MEMBRANE PROTEIN OM14"/>
    <property type="match status" value="1"/>
</dbReference>
<dbReference type="AlphaFoldDB" id="A0A6A6WJG5"/>
<keyword evidence="2" id="KW-0472">Membrane</keyword>
<feature type="region of interest" description="Disordered" evidence="1">
    <location>
        <begin position="1"/>
        <end position="59"/>
    </location>
</feature>
<dbReference type="PANTHER" id="PTHR38402:SF1">
    <property type="entry name" value="MITOCHONDRIAL OUTER MEMBRANE PROTEIN OM14"/>
    <property type="match status" value="1"/>
</dbReference>